<evidence type="ECO:0000313" key="8">
    <source>
        <dbReference type="Proteomes" id="UP000477980"/>
    </source>
</evidence>
<sequence>MNKIFYALITLVALTSCASSYDISGTSNVSTLDGRMLYLQILKNNEFSKIDSCDVVHGQFHFQGTVDSARMANVFMDDEPVLPLVLEAGSITVKLDDVQQVVSGTPLNDKLFGFFKKYQQLQSQQRELVHKHDQAIMNGSDMQAVTAQLNAEAMKLSEQEDKLVTTFITDNFENVLGPGVFFLVTMGNQYPMLSPWIEDIMSKATEHFKSDPYVKDYYQKAQENQAIMNGTHEAQMDPSMQAGQMEAPQTDPNAAPAPTPNELAKPSIPEAKE</sequence>
<reference evidence="7 8" key="1">
    <citation type="submission" date="2019-09" db="EMBL/GenBank/DDBJ databases">
        <title>Distinct polysaccharide growth profiles of human intestinal Prevotella copri isolates.</title>
        <authorList>
            <person name="Fehlner-Peach H."/>
            <person name="Magnabosco C."/>
            <person name="Raghavan V."/>
            <person name="Scher J.U."/>
            <person name="Tett A."/>
            <person name="Cox L.M."/>
            <person name="Gottsegen C."/>
            <person name="Watters A."/>
            <person name="Wiltshire- Gordon J.D."/>
            <person name="Segata N."/>
            <person name="Bonneau R."/>
            <person name="Littman D.R."/>
        </authorList>
    </citation>
    <scope>NUCLEOTIDE SEQUENCE [LARGE SCALE GENOMIC DNA]</scope>
    <source>
        <strain evidence="6">IAA917</strain>
        <strain evidence="8">iAA917</strain>
        <strain evidence="7">iAQ1179</strain>
        <strain evidence="5">IAQ1179</strain>
    </source>
</reference>
<dbReference type="Pfam" id="PF14289">
    <property type="entry name" value="DUF4369"/>
    <property type="match status" value="1"/>
</dbReference>
<dbReference type="InterPro" id="IPR025380">
    <property type="entry name" value="DUF4369"/>
</dbReference>
<evidence type="ECO:0000259" key="3">
    <source>
        <dbReference type="Pfam" id="PF14289"/>
    </source>
</evidence>
<feature type="signal peptide" evidence="2">
    <location>
        <begin position="1"/>
        <end position="18"/>
    </location>
</feature>
<proteinExistence type="predicted"/>
<dbReference type="OrthoDB" id="1080386at2"/>
<evidence type="ECO:0000313" key="7">
    <source>
        <dbReference type="Proteomes" id="UP000442105"/>
    </source>
</evidence>
<reference evidence="4" key="2">
    <citation type="submission" date="2022-11" db="EMBL/GenBank/DDBJ databases">
        <title>Genomic repertoires linked with pathogenic potency of arthritogenic Prevotella copri isolated from the gut of rheumatoid arthritis patients.</title>
        <authorList>
            <person name="Nii T."/>
            <person name="Maeda Y."/>
            <person name="Motooka D."/>
            <person name="Naito M."/>
            <person name="Matsumoto Y."/>
            <person name="Ogawa T."/>
            <person name="Oguro-Igashira E."/>
            <person name="Kishikawa T."/>
            <person name="Yamashita M."/>
            <person name="Koizumi S."/>
            <person name="Kurakawa T."/>
            <person name="Okumura R."/>
            <person name="Kayama H."/>
            <person name="Murakami M."/>
            <person name="Sakaguchi T."/>
            <person name="Das B."/>
            <person name="Nakamura S."/>
            <person name="Okada Y."/>
            <person name="Kumanogoh A."/>
            <person name="Takeda K."/>
        </authorList>
    </citation>
    <scope>NUCLEOTIDE SEQUENCE</scope>
    <source>
        <strain evidence="4">F3-75</strain>
    </source>
</reference>
<evidence type="ECO:0000256" key="1">
    <source>
        <dbReference type="SAM" id="MobiDB-lite"/>
    </source>
</evidence>
<evidence type="ECO:0000313" key="5">
    <source>
        <dbReference type="EMBL" id="MQN13624.1"/>
    </source>
</evidence>
<dbReference type="Proteomes" id="UP000477980">
    <property type="component" value="Unassembled WGS sequence"/>
</dbReference>
<dbReference type="Proteomes" id="UP000442105">
    <property type="component" value="Unassembled WGS sequence"/>
</dbReference>
<dbReference type="RefSeq" id="WP_118311872.1">
    <property type="nucleotide sequence ID" value="NZ_CP152346.1"/>
</dbReference>
<evidence type="ECO:0000256" key="2">
    <source>
        <dbReference type="SAM" id="SignalP"/>
    </source>
</evidence>
<dbReference type="PROSITE" id="PS51257">
    <property type="entry name" value="PROKAR_LIPOPROTEIN"/>
    <property type="match status" value="1"/>
</dbReference>
<evidence type="ECO:0000313" key="4">
    <source>
        <dbReference type="EMBL" id="MCW4126936.1"/>
    </source>
</evidence>
<feature type="compositionally biased region" description="Low complexity" evidence="1">
    <location>
        <begin position="247"/>
        <end position="264"/>
    </location>
</feature>
<feature type="domain" description="DUF4369" evidence="3">
    <location>
        <begin position="21"/>
        <end position="111"/>
    </location>
</feature>
<dbReference type="EMBL" id="VZAH01000041">
    <property type="protein sequence ID" value="MQP13602.1"/>
    <property type="molecule type" value="Genomic_DNA"/>
</dbReference>
<dbReference type="Proteomes" id="UP001209344">
    <property type="component" value="Unassembled WGS sequence"/>
</dbReference>
<dbReference type="AlphaFoldDB" id="A0A646FVM9"/>
<feature type="region of interest" description="Disordered" evidence="1">
    <location>
        <begin position="232"/>
        <end position="273"/>
    </location>
</feature>
<keyword evidence="2" id="KW-0732">Signal</keyword>
<evidence type="ECO:0000313" key="6">
    <source>
        <dbReference type="EMBL" id="MQP13602.1"/>
    </source>
</evidence>
<protein>
    <submittedName>
        <fullName evidence="6">DUF4369 domain-containing protein</fullName>
    </submittedName>
</protein>
<dbReference type="EMBL" id="VZCW01000322">
    <property type="protein sequence ID" value="MQN13624.1"/>
    <property type="molecule type" value="Genomic_DNA"/>
</dbReference>
<comment type="caution">
    <text evidence="6">The sequence shown here is derived from an EMBL/GenBank/DDBJ whole genome shotgun (WGS) entry which is preliminary data.</text>
</comment>
<accession>A0A646FVM9</accession>
<feature type="chain" id="PRO_5042379509" evidence="2">
    <location>
        <begin position="19"/>
        <end position="273"/>
    </location>
</feature>
<organism evidence="6 8">
    <name type="scientific">Segatella copri</name>
    <dbReference type="NCBI Taxonomy" id="165179"/>
    <lineage>
        <taxon>Bacteria</taxon>
        <taxon>Pseudomonadati</taxon>
        <taxon>Bacteroidota</taxon>
        <taxon>Bacteroidia</taxon>
        <taxon>Bacteroidales</taxon>
        <taxon>Prevotellaceae</taxon>
        <taxon>Segatella</taxon>
    </lineage>
</organism>
<name>A0A646FVM9_9BACT</name>
<dbReference type="EMBL" id="JAPDVK010000001">
    <property type="protein sequence ID" value="MCW4126936.1"/>
    <property type="molecule type" value="Genomic_DNA"/>
</dbReference>
<gene>
    <name evidence="6" type="ORF">F7D25_04065</name>
    <name evidence="5" type="ORF">F7D95_12620</name>
    <name evidence="4" type="ORF">ONT16_01390</name>
</gene>